<reference evidence="2 3" key="1">
    <citation type="submission" date="2020-08" db="EMBL/GenBank/DDBJ databases">
        <title>Genomic Encyclopedia of Type Strains, Phase IV (KMG-IV): sequencing the most valuable type-strain genomes for metagenomic binning, comparative biology and taxonomic classification.</title>
        <authorList>
            <person name="Goeker M."/>
        </authorList>
    </citation>
    <scope>NUCLEOTIDE SEQUENCE [LARGE SCALE GENOMIC DNA]</scope>
    <source>
        <strain evidence="2 3">DSM 103733</strain>
    </source>
</reference>
<dbReference type="RefSeq" id="WP_050060922.1">
    <property type="nucleotide sequence ID" value="NZ_JACHEK010000008.1"/>
</dbReference>
<dbReference type="EMBL" id="JACHEK010000008">
    <property type="protein sequence ID" value="MBB6145919.1"/>
    <property type="molecule type" value="Genomic_DNA"/>
</dbReference>
<feature type="region of interest" description="Disordered" evidence="1">
    <location>
        <begin position="74"/>
        <end position="105"/>
    </location>
</feature>
<accession>A0A841K1U4</accession>
<protein>
    <recommendedName>
        <fullName evidence="4">DUF5668 domain-containing protein</fullName>
    </recommendedName>
</protein>
<feature type="compositionally biased region" description="Pro residues" evidence="1">
    <location>
        <begin position="80"/>
        <end position="90"/>
    </location>
</feature>
<proteinExistence type="predicted"/>
<evidence type="ECO:0000313" key="2">
    <source>
        <dbReference type="EMBL" id="MBB6145919.1"/>
    </source>
</evidence>
<keyword evidence="3" id="KW-1185">Reference proteome</keyword>
<organism evidence="2 3">
    <name type="scientific">Silvibacterium bohemicum</name>
    <dbReference type="NCBI Taxonomy" id="1577686"/>
    <lineage>
        <taxon>Bacteria</taxon>
        <taxon>Pseudomonadati</taxon>
        <taxon>Acidobacteriota</taxon>
        <taxon>Terriglobia</taxon>
        <taxon>Terriglobales</taxon>
        <taxon>Acidobacteriaceae</taxon>
        <taxon>Silvibacterium</taxon>
    </lineage>
</organism>
<dbReference type="Proteomes" id="UP000538666">
    <property type="component" value="Unassembled WGS sequence"/>
</dbReference>
<comment type="caution">
    <text evidence="2">The sequence shown here is derived from an EMBL/GenBank/DDBJ whole genome shotgun (WGS) entry which is preliminary data.</text>
</comment>
<dbReference type="OrthoDB" id="123473at2"/>
<evidence type="ECO:0000313" key="3">
    <source>
        <dbReference type="Proteomes" id="UP000538666"/>
    </source>
</evidence>
<evidence type="ECO:0000256" key="1">
    <source>
        <dbReference type="SAM" id="MobiDB-lite"/>
    </source>
</evidence>
<gene>
    <name evidence="2" type="ORF">HNQ77_003889</name>
</gene>
<evidence type="ECO:0008006" key="4">
    <source>
        <dbReference type="Google" id="ProtNLM"/>
    </source>
</evidence>
<name>A0A841K1U4_9BACT</name>
<dbReference type="AlphaFoldDB" id="A0A841K1U4"/>
<sequence>MNSYLWIHRIKGPAMLVVFGITALLDEWDIISYGKSWPLYLITFGILQLAERAAWSQAQQEQYAQYYAQGQNPPYGAVPGQPPVPTPPAAPSSSLSITPYDSEGR</sequence>